<proteinExistence type="predicted"/>
<evidence type="ECO:0000313" key="1">
    <source>
        <dbReference type="EMBL" id="SPY28092.1"/>
    </source>
</evidence>
<dbReference type="EMBL" id="UATL01000001">
    <property type="protein sequence ID" value="SPY28092.1"/>
    <property type="molecule type" value="Genomic_DNA"/>
</dbReference>
<accession>A0A2T3QLX5</accession>
<reference evidence="1 2" key="1">
    <citation type="submission" date="2018-06" db="EMBL/GenBank/DDBJ databases">
        <authorList>
            <consortium name="Pathogen Informatics"/>
            <person name="Doyle S."/>
        </authorList>
    </citation>
    <scope>NUCLEOTIDE SEQUENCE [LARGE SCALE GENOMIC DNA]</scope>
    <source>
        <strain evidence="1 2">NCTC11647</strain>
    </source>
</reference>
<protein>
    <recommendedName>
        <fullName evidence="3">RES domain-containing protein</fullName>
    </recommendedName>
</protein>
<sequence>MKISKTRYQIRKEIQQLSRIDSSKISIPYLTSKVDSLLKGMWTPWFGGPFYEVWRARSGFYNNISELWCPPAECVLKRGRMNDINESIFYSCFGHNANLGSLEEIRTEVGDIVTQLCCKLDPEDKILKVLSLGHADIWMKEKAPDYMKQYFIDAEARYKADCGTDEQYSRSLVLKNWVNDTFIEKVNDGQECKYAHSIAISKAFFSGFDCEGILYPSVASNAKAVNLVLKPRVAEAYLKPNYARVVEIVSKSSQGFGLKIKNESKSISSDGTINWSW</sequence>
<organism evidence="1 2">
    <name type="scientific">Photobacterium damselae</name>
    <dbReference type="NCBI Taxonomy" id="38293"/>
    <lineage>
        <taxon>Bacteria</taxon>
        <taxon>Pseudomonadati</taxon>
        <taxon>Pseudomonadota</taxon>
        <taxon>Gammaproteobacteria</taxon>
        <taxon>Vibrionales</taxon>
        <taxon>Vibrionaceae</taxon>
        <taxon>Photobacterium</taxon>
    </lineage>
</organism>
<dbReference type="Proteomes" id="UP000251647">
    <property type="component" value="Unassembled WGS sequence"/>
</dbReference>
<name>A0A2T3QLX5_PHODM</name>
<dbReference type="RefSeq" id="WP_005299630.1">
    <property type="nucleotide sequence ID" value="NZ_PYOG01000005.1"/>
</dbReference>
<dbReference type="OrthoDB" id="1425103at2"/>
<dbReference type="AlphaFoldDB" id="A0A2T3QLX5"/>
<evidence type="ECO:0000313" key="2">
    <source>
        <dbReference type="Proteomes" id="UP000251647"/>
    </source>
</evidence>
<evidence type="ECO:0008006" key="3">
    <source>
        <dbReference type="Google" id="ProtNLM"/>
    </source>
</evidence>
<gene>
    <name evidence="1" type="ORF">NCTC11647_01179</name>
</gene>